<protein>
    <submittedName>
        <fullName evidence="6">Selenium metabolism-associated LysR family transcriptional regulator</fullName>
    </submittedName>
</protein>
<evidence type="ECO:0000259" key="5">
    <source>
        <dbReference type="PROSITE" id="PS50931"/>
    </source>
</evidence>
<name>A0ABV4TTF2_9GAMM</name>
<evidence type="ECO:0000256" key="4">
    <source>
        <dbReference type="ARBA" id="ARBA00023163"/>
    </source>
</evidence>
<dbReference type="Gene3D" id="1.10.10.10">
    <property type="entry name" value="Winged helix-like DNA-binding domain superfamily/Winged helix DNA-binding domain"/>
    <property type="match status" value="1"/>
</dbReference>
<keyword evidence="2" id="KW-0805">Transcription regulation</keyword>
<evidence type="ECO:0000256" key="1">
    <source>
        <dbReference type="ARBA" id="ARBA00009437"/>
    </source>
</evidence>
<dbReference type="Pfam" id="PF00126">
    <property type="entry name" value="HTH_1"/>
    <property type="match status" value="1"/>
</dbReference>
<keyword evidence="3" id="KW-0238">DNA-binding</keyword>
<dbReference type="Proteomes" id="UP001575181">
    <property type="component" value="Unassembled WGS sequence"/>
</dbReference>
<comment type="caution">
    <text evidence="6">The sequence shown here is derived from an EMBL/GenBank/DDBJ whole genome shotgun (WGS) entry which is preliminary data.</text>
</comment>
<comment type="similarity">
    <text evidence="1">Belongs to the LysR transcriptional regulatory family.</text>
</comment>
<evidence type="ECO:0000313" key="6">
    <source>
        <dbReference type="EMBL" id="MFA9459851.1"/>
    </source>
</evidence>
<reference evidence="6 7" key="1">
    <citation type="submission" date="2024-08" db="EMBL/GenBank/DDBJ databases">
        <title>Whole-genome sequencing of halo(alkali)philic microorganisms from hypersaline lakes.</title>
        <authorList>
            <person name="Sorokin D.Y."/>
            <person name="Merkel A.Y."/>
            <person name="Messina E."/>
            <person name="Yakimov M."/>
        </authorList>
    </citation>
    <scope>NUCLEOTIDE SEQUENCE [LARGE SCALE GENOMIC DNA]</scope>
    <source>
        <strain evidence="6 7">Cl-TMA</strain>
    </source>
</reference>
<dbReference type="PANTHER" id="PTHR30126">
    <property type="entry name" value="HTH-TYPE TRANSCRIPTIONAL REGULATOR"/>
    <property type="match status" value="1"/>
</dbReference>
<dbReference type="PRINTS" id="PR00039">
    <property type="entry name" value="HTHLYSR"/>
</dbReference>
<dbReference type="RefSeq" id="WP_373654636.1">
    <property type="nucleotide sequence ID" value="NZ_JBGUAW010000002.1"/>
</dbReference>
<dbReference type="SUPFAM" id="SSF53850">
    <property type="entry name" value="Periplasmic binding protein-like II"/>
    <property type="match status" value="1"/>
</dbReference>
<sequence>MADRRLHVFHTVARLSSFTKAANRLHMTQPAVTFQVKQLEEQFNTRLFDRNHNRITLTSAGSIVYDYADKILSLYDEMESSVGELTGEMRGILLVGASTTIGEYLLPRVLGAFRMAYPAMKVRMNVANTRDIVQQVENNTIDIGIVEGVVHNSNLAIRECQPDQLMAIFPQGHALAAKERVTPGDLLDYQFVLREEGSGTREVLADYIRDGGEDPNKLDIVMELGSGESVKGAVESGLGISVVSEATVRKEAQLGTLEVRPLEPALKRAFSFVHQKQKFRSQAVEHFYQFIMEQCKKGDPWAKENGSAQDQDQVAL</sequence>
<keyword evidence="4" id="KW-0804">Transcription</keyword>
<evidence type="ECO:0000313" key="7">
    <source>
        <dbReference type="Proteomes" id="UP001575181"/>
    </source>
</evidence>
<feature type="domain" description="HTH lysR-type" evidence="5">
    <location>
        <begin position="1"/>
        <end position="58"/>
    </location>
</feature>
<accession>A0ABV4TTF2</accession>
<dbReference type="EMBL" id="JBGUAW010000002">
    <property type="protein sequence ID" value="MFA9459851.1"/>
    <property type="molecule type" value="Genomic_DNA"/>
</dbReference>
<dbReference type="Pfam" id="PF03466">
    <property type="entry name" value="LysR_substrate"/>
    <property type="match status" value="1"/>
</dbReference>
<dbReference type="InterPro" id="IPR000847">
    <property type="entry name" value="LysR_HTH_N"/>
</dbReference>
<evidence type="ECO:0000256" key="2">
    <source>
        <dbReference type="ARBA" id="ARBA00023015"/>
    </source>
</evidence>
<gene>
    <name evidence="6" type="ORF">ACERLL_03320</name>
</gene>
<dbReference type="SUPFAM" id="SSF46785">
    <property type="entry name" value="Winged helix' DNA-binding domain"/>
    <property type="match status" value="1"/>
</dbReference>
<dbReference type="PANTHER" id="PTHR30126:SF39">
    <property type="entry name" value="HTH-TYPE TRANSCRIPTIONAL REGULATOR CYSL"/>
    <property type="match status" value="1"/>
</dbReference>
<dbReference type="InterPro" id="IPR036390">
    <property type="entry name" value="WH_DNA-bd_sf"/>
</dbReference>
<proteinExistence type="inferred from homology"/>
<dbReference type="InterPro" id="IPR036388">
    <property type="entry name" value="WH-like_DNA-bd_sf"/>
</dbReference>
<dbReference type="InterPro" id="IPR005119">
    <property type="entry name" value="LysR_subst-bd"/>
</dbReference>
<dbReference type="InterPro" id="IPR047788">
    <property type="entry name" value="LysR-like_Sec_metab"/>
</dbReference>
<keyword evidence="7" id="KW-1185">Reference proteome</keyword>
<dbReference type="CDD" id="cd08420">
    <property type="entry name" value="PBP2_CysL_like"/>
    <property type="match status" value="1"/>
</dbReference>
<dbReference type="Gene3D" id="3.40.190.290">
    <property type="match status" value="1"/>
</dbReference>
<dbReference type="PROSITE" id="PS50931">
    <property type="entry name" value="HTH_LYSR"/>
    <property type="match status" value="1"/>
</dbReference>
<evidence type="ECO:0000256" key="3">
    <source>
        <dbReference type="ARBA" id="ARBA00023125"/>
    </source>
</evidence>
<organism evidence="6 7">
    <name type="scientific">Thiohalorhabdus methylotrophus</name>
    <dbReference type="NCBI Taxonomy" id="3242694"/>
    <lineage>
        <taxon>Bacteria</taxon>
        <taxon>Pseudomonadati</taxon>
        <taxon>Pseudomonadota</taxon>
        <taxon>Gammaproteobacteria</taxon>
        <taxon>Thiohalorhabdales</taxon>
        <taxon>Thiohalorhabdaceae</taxon>
        <taxon>Thiohalorhabdus</taxon>
    </lineage>
</organism>
<dbReference type="NCBIfam" id="NF040786">
    <property type="entry name" value="LysR_Sec_metab"/>
    <property type="match status" value="1"/>
</dbReference>